<evidence type="ECO:0000259" key="9">
    <source>
        <dbReference type="PROSITE" id="PS50011"/>
    </source>
</evidence>
<dbReference type="Gene3D" id="3.80.10.10">
    <property type="entry name" value="Ribonuclease Inhibitor"/>
    <property type="match status" value="2"/>
</dbReference>
<accession>A0A6P4B1G8</accession>
<feature type="transmembrane region" description="Helical" evidence="8">
    <location>
        <begin position="15"/>
        <end position="34"/>
    </location>
</feature>
<dbReference type="InterPro" id="IPR032675">
    <property type="entry name" value="LRR_dom_sf"/>
</dbReference>
<reference evidence="11" key="2">
    <citation type="submission" date="2025-08" db="UniProtKB">
        <authorList>
            <consortium name="RefSeq"/>
        </authorList>
    </citation>
    <scope>IDENTIFICATION</scope>
    <source>
        <tissue evidence="11">Seedling</tissue>
    </source>
</reference>
<evidence type="ECO:0000313" key="10">
    <source>
        <dbReference type="Proteomes" id="UP001652623"/>
    </source>
</evidence>
<organism evidence="10 11">
    <name type="scientific">Ziziphus jujuba</name>
    <name type="common">Chinese jujube</name>
    <name type="synonym">Ziziphus sativa</name>
    <dbReference type="NCBI Taxonomy" id="326968"/>
    <lineage>
        <taxon>Eukaryota</taxon>
        <taxon>Viridiplantae</taxon>
        <taxon>Streptophyta</taxon>
        <taxon>Embryophyta</taxon>
        <taxon>Tracheophyta</taxon>
        <taxon>Spermatophyta</taxon>
        <taxon>Magnoliopsida</taxon>
        <taxon>eudicotyledons</taxon>
        <taxon>Gunneridae</taxon>
        <taxon>Pentapetalae</taxon>
        <taxon>rosids</taxon>
        <taxon>fabids</taxon>
        <taxon>Rosales</taxon>
        <taxon>Rhamnaceae</taxon>
        <taxon>Paliureae</taxon>
        <taxon>Ziziphus</taxon>
    </lineage>
</organism>
<dbReference type="GeneID" id="107435441"/>
<comment type="subcellular location">
    <subcellularLocation>
        <location evidence="1">Membrane</location>
    </subcellularLocation>
</comment>
<evidence type="ECO:0000256" key="8">
    <source>
        <dbReference type="SAM" id="Phobius"/>
    </source>
</evidence>
<name>A0A6P4B1G8_ZIZJJ</name>
<keyword evidence="5 8" id="KW-1133">Transmembrane helix</keyword>
<protein>
    <submittedName>
        <fullName evidence="11">Pollen receptor-like kinase 3</fullName>
    </submittedName>
</protein>
<keyword evidence="6 8" id="KW-0472">Membrane</keyword>
<evidence type="ECO:0000256" key="2">
    <source>
        <dbReference type="ARBA" id="ARBA00022614"/>
    </source>
</evidence>
<dbReference type="Proteomes" id="UP001652623">
    <property type="component" value="Chromosome 1"/>
</dbReference>
<dbReference type="SUPFAM" id="SSF52058">
    <property type="entry name" value="L domain-like"/>
    <property type="match status" value="1"/>
</dbReference>
<evidence type="ECO:0000256" key="5">
    <source>
        <dbReference type="ARBA" id="ARBA00022989"/>
    </source>
</evidence>
<evidence type="ECO:0000256" key="6">
    <source>
        <dbReference type="ARBA" id="ARBA00023136"/>
    </source>
</evidence>
<evidence type="ECO:0000256" key="7">
    <source>
        <dbReference type="SAM" id="MobiDB-lite"/>
    </source>
</evidence>
<dbReference type="GO" id="GO:0004672">
    <property type="term" value="F:protein kinase activity"/>
    <property type="evidence" value="ECO:0007669"/>
    <property type="project" value="InterPro"/>
</dbReference>
<dbReference type="GO" id="GO:0005524">
    <property type="term" value="F:ATP binding"/>
    <property type="evidence" value="ECO:0007669"/>
    <property type="project" value="InterPro"/>
</dbReference>
<keyword evidence="2" id="KW-0433">Leucine-rich repeat</keyword>
<evidence type="ECO:0000256" key="1">
    <source>
        <dbReference type="ARBA" id="ARBA00004370"/>
    </source>
</evidence>
<gene>
    <name evidence="11" type="primary">LOC107435441</name>
</gene>
<dbReference type="InterPro" id="IPR001611">
    <property type="entry name" value="Leu-rich_rpt"/>
</dbReference>
<feature type="transmembrane region" description="Helical" evidence="8">
    <location>
        <begin position="265"/>
        <end position="285"/>
    </location>
</feature>
<proteinExistence type="predicted"/>
<dbReference type="KEGG" id="zju:107435441"/>
<keyword evidence="3 8" id="KW-0812">Transmembrane</keyword>
<dbReference type="Pfam" id="PF07714">
    <property type="entry name" value="PK_Tyr_Ser-Thr"/>
    <property type="match status" value="1"/>
</dbReference>
<dbReference type="InterPro" id="IPR046959">
    <property type="entry name" value="PRK1-6/SRF4-like"/>
</dbReference>
<sequence length="712" mass="77472">MAVVRLLLLRPYDHLIIFSVIFLVIFSPMTHSLTEAEALLKLKNSFTNAQALNSWVPGTVPCTGKTVWKGLVCFNGIVTGLRLGGLGLSGVIDVNTLREIKALRTISFVNNSFSGSIPDFHQLGALKAIYLSGNQFSGEIPSDNFAQMDSLKKLWLSDNKFTGNIPSSLSQLSHLIELHLENNQFSGTIPEFNIPTLVSLDLSNNKLEGEIPDSLSKFNASSFSGNAGLCGEKLGIDCKQKAAEPPTSNENADSMDDEDDHSKKIIASAITIGVVLLSLVIWLIIRSKRKGEEDFDNFKKANNAEEAAIVSVHVTTLNKKEVESVKKVAHSASRKGSIRGKSSVSGIGELFIMNDEKGVFGLSDLMKAAAEVLGNGGLGSSYKAVMANGVAVVAKRMREMNAKGKDEFDAEIAKLGKLRHWNVLPPIAYHYRKEEKLIIYEFIPKGNLLYLLHGDRGPSHSELNWPARLRIVQGIAKGLAYLYTEFASSDLPHGNLKSSNVLLGPDYEPLISDFGFSPLINSANLSQALFAYKSPEAIQFGKVSRKSDVYCLGIVILEILTGKFPSQYLGNGKGGTDIVQWVASAISEGRGTELLDPEISSSKNSLGEMEKLLIVGSACAESDPERRLEMMEAIRRIQEVQVEGSRDGREMHLQPSLRDGYGDCSTALQPQTHTISLKDGFGEVSAETKLESGRYLDGPGSQNADNFAFPIS</sequence>
<dbReference type="SUPFAM" id="SSF56112">
    <property type="entry name" value="Protein kinase-like (PK-like)"/>
    <property type="match status" value="1"/>
</dbReference>
<dbReference type="PANTHER" id="PTHR48007:SF38">
    <property type="entry name" value="LEUCINE-RICH REPEAT PROTEIN KINASE FAMILY PROTEIN"/>
    <property type="match status" value="1"/>
</dbReference>
<dbReference type="InParanoid" id="A0A6P4B1G8"/>
<dbReference type="CDD" id="cd14066">
    <property type="entry name" value="STKc_IRAK"/>
    <property type="match status" value="1"/>
</dbReference>
<dbReference type="RefSeq" id="XP_015902537.3">
    <property type="nucleotide sequence ID" value="XM_016047051.4"/>
</dbReference>
<keyword evidence="10" id="KW-1185">Reference proteome</keyword>
<keyword evidence="4" id="KW-0677">Repeat</keyword>
<dbReference type="Gene3D" id="3.30.200.20">
    <property type="entry name" value="Phosphorylase Kinase, domain 1"/>
    <property type="match status" value="1"/>
</dbReference>
<evidence type="ECO:0000256" key="4">
    <source>
        <dbReference type="ARBA" id="ARBA00022737"/>
    </source>
</evidence>
<dbReference type="Pfam" id="PF08263">
    <property type="entry name" value="LRRNT_2"/>
    <property type="match status" value="1"/>
</dbReference>
<evidence type="ECO:0000256" key="3">
    <source>
        <dbReference type="ARBA" id="ARBA00022692"/>
    </source>
</evidence>
<dbReference type="Pfam" id="PF00560">
    <property type="entry name" value="LRR_1"/>
    <property type="match status" value="4"/>
</dbReference>
<dbReference type="InterPro" id="IPR013210">
    <property type="entry name" value="LRR_N_plant-typ"/>
</dbReference>
<dbReference type="InterPro" id="IPR001245">
    <property type="entry name" value="Ser-Thr/Tyr_kinase_cat_dom"/>
</dbReference>
<evidence type="ECO:0000313" key="11">
    <source>
        <dbReference type="RefSeq" id="XP_015902537.3"/>
    </source>
</evidence>
<reference evidence="10" key="1">
    <citation type="submission" date="2025-05" db="UniProtKB">
        <authorList>
            <consortium name="RefSeq"/>
        </authorList>
    </citation>
    <scope>NUCLEOTIDE SEQUENCE [LARGE SCALE GENOMIC DNA]</scope>
</reference>
<dbReference type="GO" id="GO:0016020">
    <property type="term" value="C:membrane"/>
    <property type="evidence" value="ECO:0007669"/>
    <property type="project" value="UniProtKB-SubCell"/>
</dbReference>
<feature type="region of interest" description="Disordered" evidence="7">
    <location>
        <begin position="693"/>
        <end position="712"/>
    </location>
</feature>
<dbReference type="InterPro" id="IPR000719">
    <property type="entry name" value="Prot_kinase_dom"/>
</dbReference>
<dbReference type="InterPro" id="IPR011009">
    <property type="entry name" value="Kinase-like_dom_sf"/>
</dbReference>
<dbReference type="PROSITE" id="PS50011">
    <property type="entry name" value="PROTEIN_KINASE_DOM"/>
    <property type="match status" value="1"/>
</dbReference>
<dbReference type="Gene3D" id="1.10.510.10">
    <property type="entry name" value="Transferase(Phosphotransferase) domain 1"/>
    <property type="match status" value="1"/>
</dbReference>
<feature type="domain" description="Protein kinase" evidence="9">
    <location>
        <begin position="367"/>
        <end position="641"/>
    </location>
</feature>
<dbReference type="PANTHER" id="PTHR48007">
    <property type="entry name" value="LEUCINE-RICH REPEAT RECEPTOR-LIKE PROTEIN KINASE PXC1"/>
    <property type="match status" value="1"/>
</dbReference>
<dbReference type="AlphaFoldDB" id="A0A6P4B1G8"/>